<accession>A0A2P9ASX3</accession>
<sequence length="50" mass="5297">MTSEKLAKAAGIWRPGLNVREAAARVKIGKTARYEALKAEKSAASTVKPA</sequence>
<evidence type="ECO:0000313" key="1">
    <source>
        <dbReference type="EMBL" id="SJM34269.1"/>
    </source>
</evidence>
<keyword evidence="2" id="KW-1185">Reference proteome</keyword>
<name>A0A2P9ASX3_9HYPH</name>
<proteinExistence type="predicted"/>
<evidence type="ECO:0000313" key="2">
    <source>
        <dbReference type="Proteomes" id="UP000245698"/>
    </source>
</evidence>
<reference evidence="2" key="1">
    <citation type="submission" date="2016-12" db="EMBL/GenBank/DDBJ databases">
        <authorList>
            <person name="Brunel B."/>
        </authorList>
    </citation>
    <scope>NUCLEOTIDE SEQUENCE [LARGE SCALE GENOMIC DNA]</scope>
</reference>
<organism evidence="1 2">
    <name type="scientific">Mesorhizobium delmotii</name>
    <dbReference type="NCBI Taxonomy" id="1631247"/>
    <lineage>
        <taxon>Bacteria</taxon>
        <taxon>Pseudomonadati</taxon>
        <taxon>Pseudomonadota</taxon>
        <taxon>Alphaproteobacteria</taxon>
        <taxon>Hyphomicrobiales</taxon>
        <taxon>Phyllobacteriaceae</taxon>
        <taxon>Mesorhizobium</taxon>
    </lineage>
</organism>
<dbReference type="EMBL" id="FUIG01000048">
    <property type="protein sequence ID" value="SJM34269.1"/>
    <property type="molecule type" value="Genomic_DNA"/>
</dbReference>
<gene>
    <name evidence="1" type="ORF">BQ8482_40051</name>
</gene>
<protein>
    <submittedName>
        <fullName evidence="1">Resolvase domain protein</fullName>
    </submittedName>
</protein>
<dbReference type="AlphaFoldDB" id="A0A2P9ASX3"/>
<dbReference type="Proteomes" id="UP000245698">
    <property type="component" value="Unassembled WGS sequence"/>
</dbReference>